<keyword evidence="2" id="KW-1185">Reference proteome</keyword>
<accession>A0AAV5TV51</accession>
<gene>
    <name evidence="1" type="ORF">PENTCL1PPCAC_20558</name>
</gene>
<feature type="non-terminal residue" evidence="1">
    <location>
        <position position="196"/>
    </location>
</feature>
<reference evidence="1" key="1">
    <citation type="submission" date="2023-10" db="EMBL/GenBank/DDBJ databases">
        <title>Genome assembly of Pristionchus species.</title>
        <authorList>
            <person name="Yoshida K."/>
            <person name="Sommer R.J."/>
        </authorList>
    </citation>
    <scope>NUCLEOTIDE SEQUENCE</scope>
    <source>
        <strain evidence="1">RS0144</strain>
    </source>
</reference>
<evidence type="ECO:0008006" key="3">
    <source>
        <dbReference type="Google" id="ProtNLM"/>
    </source>
</evidence>
<dbReference type="Proteomes" id="UP001432027">
    <property type="component" value="Unassembled WGS sequence"/>
</dbReference>
<comment type="caution">
    <text evidence="1">The sequence shown here is derived from an EMBL/GenBank/DDBJ whole genome shotgun (WGS) entry which is preliminary data.</text>
</comment>
<dbReference type="EMBL" id="BTSX01000005">
    <property type="protein sequence ID" value="GMS98383.1"/>
    <property type="molecule type" value="Genomic_DNA"/>
</dbReference>
<name>A0AAV5TV51_9BILA</name>
<sequence>SSCKLTFSLSGEMGEEMYYEGMCVRTVDGKEFVYRMCDDPNRDGIRVDMHQEELELADAQLACIHRGKAIYVKYRVYRSKPIVRQLSDDVLLLEIYFSSRPNLKAMSSSPFVYFCNSGVIDTFETDTMKFLPSIYYDDEASYHFIGVHNGVISIKASRANAHYIMKAQLPIEYYEHDPAYELRAAVKKLLKRNEEV</sequence>
<evidence type="ECO:0000313" key="2">
    <source>
        <dbReference type="Proteomes" id="UP001432027"/>
    </source>
</evidence>
<evidence type="ECO:0000313" key="1">
    <source>
        <dbReference type="EMBL" id="GMS98383.1"/>
    </source>
</evidence>
<protein>
    <recommendedName>
        <fullName evidence="3">Vitellogenin domain-containing protein</fullName>
    </recommendedName>
</protein>
<dbReference type="AlphaFoldDB" id="A0AAV5TV51"/>
<feature type="non-terminal residue" evidence="1">
    <location>
        <position position="1"/>
    </location>
</feature>
<proteinExistence type="predicted"/>
<organism evidence="1 2">
    <name type="scientific">Pristionchus entomophagus</name>
    <dbReference type="NCBI Taxonomy" id="358040"/>
    <lineage>
        <taxon>Eukaryota</taxon>
        <taxon>Metazoa</taxon>
        <taxon>Ecdysozoa</taxon>
        <taxon>Nematoda</taxon>
        <taxon>Chromadorea</taxon>
        <taxon>Rhabditida</taxon>
        <taxon>Rhabditina</taxon>
        <taxon>Diplogasteromorpha</taxon>
        <taxon>Diplogasteroidea</taxon>
        <taxon>Neodiplogasteridae</taxon>
        <taxon>Pristionchus</taxon>
    </lineage>
</organism>